<dbReference type="InterPro" id="IPR013655">
    <property type="entry name" value="PAS_fold_3"/>
</dbReference>
<keyword evidence="5 7" id="KW-0418">Kinase</keyword>
<evidence type="ECO:0000259" key="6">
    <source>
        <dbReference type="PROSITE" id="PS50113"/>
    </source>
</evidence>
<dbReference type="EC" id="2.7.13.3" evidence="2"/>
<evidence type="ECO:0000256" key="2">
    <source>
        <dbReference type="ARBA" id="ARBA00012438"/>
    </source>
</evidence>
<dbReference type="RefSeq" id="WP_377005305.1">
    <property type="nucleotide sequence ID" value="NZ_JBHSGG010000040.1"/>
</dbReference>
<gene>
    <name evidence="7" type="ORF">ACFO3Q_13745</name>
</gene>
<accession>A0ABV9NM68</accession>
<organism evidence="7 8">
    <name type="scientific">Coralloluteibacterium thermophilum</name>
    <dbReference type="NCBI Taxonomy" id="2707049"/>
    <lineage>
        <taxon>Bacteria</taxon>
        <taxon>Pseudomonadati</taxon>
        <taxon>Pseudomonadota</taxon>
        <taxon>Gammaproteobacteria</taxon>
        <taxon>Lysobacterales</taxon>
        <taxon>Lysobacteraceae</taxon>
        <taxon>Coralloluteibacterium</taxon>
    </lineage>
</organism>
<evidence type="ECO:0000256" key="4">
    <source>
        <dbReference type="ARBA" id="ARBA00022679"/>
    </source>
</evidence>
<dbReference type="Pfam" id="PF13581">
    <property type="entry name" value="HATPase_c_2"/>
    <property type="match status" value="1"/>
</dbReference>
<dbReference type="SMART" id="SM00086">
    <property type="entry name" value="PAC"/>
    <property type="match status" value="1"/>
</dbReference>
<feature type="domain" description="PAC" evidence="6">
    <location>
        <begin position="88"/>
        <end position="139"/>
    </location>
</feature>
<dbReference type="NCBIfam" id="TIGR00229">
    <property type="entry name" value="sensory_box"/>
    <property type="match status" value="1"/>
</dbReference>
<keyword evidence="4 7" id="KW-0808">Transferase</keyword>
<evidence type="ECO:0000313" key="7">
    <source>
        <dbReference type="EMBL" id="MFC4729231.1"/>
    </source>
</evidence>
<dbReference type="PANTHER" id="PTHR43304:SF1">
    <property type="entry name" value="PAC DOMAIN-CONTAINING PROTEIN"/>
    <property type="match status" value="1"/>
</dbReference>
<comment type="catalytic activity">
    <reaction evidence="1">
        <text>ATP + protein L-histidine = ADP + protein N-phospho-L-histidine.</text>
        <dbReference type="EC" id="2.7.13.3"/>
    </reaction>
</comment>
<reference evidence="8" key="1">
    <citation type="journal article" date="2019" name="Int. J. Syst. Evol. Microbiol.">
        <title>The Global Catalogue of Microorganisms (GCM) 10K type strain sequencing project: providing services to taxonomists for standard genome sequencing and annotation.</title>
        <authorList>
            <consortium name="The Broad Institute Genomics Platform"/>
            <consortium name="The Broad Institute Genome Sequencing Center for Infectious Disease"/>
            <person name="Wu L."/>
            <person name="Ma J."/>
        </authorList>
    </citation>
    <scope>NUCLEOTIDE SEQUENCE [LARGE SCALE GENOMIC DNA]</scope>
    <source>
        <strain evidence="8">CGMCC 1.13574</strain>
    </source>
</reference>
<dbReference type="InterPro" id="IPR001610">
    <property type="entry name" value="PAC"/>
</dbReference>
<dbReference type="InterPro" id="IPR052162">
    <property type="entry name" value="Sensor_kinase/Photoreceptor"/>
</dbReference>
<evidence type="ECO:0000256" key="5">
    <source>
        <dbReference type="ARBA" id="ARBA00022777"/>
    </source>
</evidence>
<dbReference type="SMART" id="SM00387">
    <property type="entry name" value="HATPase_c"/>
    <property type="match status" value="1"/>
</dbReference>
<dbReference type="InterPro" id="IPR000014">
    <property type="entry name" value="PAS"/>
</dbReference>
<name>A0ABV9NM68_9GAMM</name>
<dbReference type="EMBL" id="JBHSGG010000040">
    <property type="protein sequence ID" value="MFC4729231.1"/>
    <property type="molecule type" value="Genomic_DNA"/>
</dbReference>
<dbReference type="Proteomes" id="UP001595892">
    <property type="component" value="Unassembled WGS sequence"/>
</dbReference>
<dbReference type="Gene3D" id="3.30.565.10">
    <property type="entry name" value="Histidine kinase-like ATPase, C-terminal domain"/>
    <property type="match status" value="1"/>
</dbReference>
<dbReference type="SUPFAM" id="SSF55874">
    <property type="entry name" value="ATPase domain of HSP90 chaperone/DNA topoisomerase II/histidine kinase"/>
    <property type="match status" value="1"/>
</dbReference>
<dbReference type="Pfam" id="PF08447">
    <property type="entry name" value="PAS_3"/>
    <property type="match status" value="1"/>
</dbReference>
<sequence>MQSEIDGLDAVPDLGELEFRELADNAPVMIWRSRPDKLCDWFNRPWRDYSGRRLEELCGYGWAADVHPDDLERCVGIYERAFDARERFAMPYRLRRHDGEYRWILDSGAPYYRSGQFAGYFGSCVDITEQREQQEYQRLLRAELDHRMKNNLQMVVSYLQLAQTRAQGEEARAILCDAIARLRGLGVVHEQLHSHEGGGVDLGEYLPTLARCVFEAQGGERALLESEAQGVRAPFALASNLGLIVNELVTNAIKHGAAIERGLRLRVSRTDAGTLEVVLADGGPGFAEAMSASPGGRTRRGAGLVDTLARTCGARLYRENAGGARVRLLVPLPAQADQAD</sequence>
<dbReference type="PANTHER" id="PTHR43304">
    <property type="entry name" value="PHYTOCHROME-LIKE PROTEIN CPH1"/>
    <property type="match status" value="1"/>
</dbReference>
<dbReference type="CDD" id="cd00130">
    <property type="entry name" value="PAS"/>
    <property type="match status" value="1"/>
</dbReference>
<evidence type="ECO:0000313" key="8">
    <source>
        <dbReference type="Proteomes" id="UP001595892"/>
    </source>
</evidence>
<dbReference type="SUPFAM" id="SSF55785">
    <property type="entry name" value="PYP-like sensor domain (PAS domain)"/>
    <property type="match status" value="1"/>
</dbReference>
<dbReference type="Gene3D" id="3.30.450.20">
    <property type="entry name" value="PAS domain"/>
    <property type="match status" value="1"/>
</dbReference>
<dbReference type="InterPro" id="IPR003594">
    <property type="entry name" value="HATPase_dom"/>
</dbReference>
<keyword evidence="3" id="KW-0597">Phosphoprotein</keyword>
<dbReference type="GO" id="GO:0004673">
    <property type="term" value="F:protein histidine kinase activity"/>
    <property type="evidence" value="ECO:0007669"/>
    <property type="project" value="UniProtKB-EC"/>
</dbReference>
<dbReference type="InterPro" id="IPR036890">
    <property type="entry name" value="HATPase_C_sf"/>
</dbReference>
<dbReference type="SMART" id="SM00091">
    <property type="entry name" value="PAS"/>
    <property type="match status" value="1"/>
</dbReference>
<dbReference type="InterPro" id="IPR000700">
    <property type="entry name" value="PAS-assoc_C"/>
</dbReference>
<protein>
    <recommendedName>
        <fullName evidence="2">histidine kinase</fullName>
        <ecNumber evidence="2">2.7.13.3</ecNumber>
    </recommendedName>
</protein>
<dbReference type="PROSITE" id="PS50113">
    <property type="entry name" value="PAC"/>
    <property type="match status" value="1"/>
</dbReference>
<comment type="caution">
    <text evidence="7">The sequence shown here is derived from an EMBL/GenBank/DDBJ whole genome shotgun (WGS) entry which is preliminary data.</text>
</comment>
<proteinExistence type="predicted"/>
<keyword evidence="8" id="KW-1185">Reference proteome</keyword>
<dbReference type="InterPro" id="IPR035965">
    <property type="entry name" value="PAS-like_dom_sf"/>
</dbReference>
<evidence type="ECO:0000256" key="3">
    <source>
        <dbReference type="ARBA" id="ARBA00022553"/>
    </source>
</evidence>
<dbReference type="CDD" id="cd16936">
    <property type="entry name" value="HATPase_RsbW-like"/>
    <property type="match status" value="1"/>
</dbReference>
<dbReference type="InterPro" id="IPR011495">
    <property type="entry name" value="Sig_transdc_His_kin_sub2_dim/P"/>
</dbReference>
<dbReference type="Pfam" id="PF07568">
    <property type="entry name" value="HisKA_2"/>
    <property type="match status" value="1"/>
</dbReference>
<evidence type="ECO:0000256" key="1">
    <source>
        <dbReference type="ARBA" id="ARBA00000085"/>
    </source>
</evidence>